<gene>
    <name evidence="14" type="ORF">ZIOFF_034972</name>
</gene>
<dbReference type="PIRSF" id="PIRSF003033">
    <property type="entry name" value="Ku70"/>
    <property type="match status" value="1"/>
</dbReference>
<dbReference type="InterPro" id="IPR036361">
    <property type="entry name" value="SAP_dom_sf"/>
</dbReference>
<sequence>MDLDPEGIFRDDSDSDAEFHEVKRSVCVPRIYLSVRVRFHGFPCFLAANDLQEKEATKDLAVYLIDASPKMFAPATAPDNAENGTYFHVVIDCISQSLKSQIINRLNDEVALCFFNTKEKKNLQDLNGVYVFNVEESDFLDQPTAKLIKEFSSIERENCSVLGYFDCRQVEVIGWQDIFMNNIGSRYGILPGSRDNSLYNALWVAQALLRKGSAKTASKRILIFTNEDDPFGSMTGAIKADMIRTTLQRAEDAKDLGISLELLPLGSLDEEFNLSKFYAEMIGLEGDELVQYLPSANEKLMDMKDQLRKRIFNKRKVRTLTFSIINGISIQVNTYALIRPTLPGATIWLDSVTNLPLKIEKSLICADTGALIEGRPKLFHSYKNQRVLFSADQISEIKKVSNYHLRLLGFKPIDCLKDYHNLRPSTFIFPTDEVSLHSIFVKILSNIYFPIGDEIIGSTRIFIALYRSMLHLKRFALAFYGSSSSSRLVALVAQYHISVDAAVPRASDDQIQKASALMKQINLENFSVLQFANPALQRHYGLLQVLALDEDEMPDFKDETLPDELGLARRTVFRALEDFKVAVYGQNHDQEETEHMAAKASGSEATRKRKMIANKATGESAKYDWEDLAENGKLKDLTVVDLKFYLAAHNLPVTGKKDALISRILTHMGK</sequence>
<evidence type="ECO:0000256" key="11">
    <source>
        <dbReference type="ARBA" id="ARBA00023242"/>
    </source>
</evidence>
<evidence type="ECO:0000313" key="15">
    <source>
        <dbReference type="Proteomes" id="UP000734854"/>
    </source>
</evidence>
<comment type="caution">
    <text evidence="14">The sequence shown here is derived from an EMBL/GenBank/DDBJ whole genome shotgun (WGS) entry which is preliminary data.</text>
</comment>
<evidence type="ECO:0000313" key="14">
    <source>
        <dbReference type="EMBL" id="KAG6502686.1"/>
    </source>
</evidence>
<protein>
    <recommendedName>
        <fullName evidence="13">SAP domain-containing protein</fullName>
    </recommendedName>
</protein>
<evidence type="ECO:0000256" key="9">
    <source>
        <dbReference type="ARBA" id="ARBA00023172"/>
    </source>
</evidence>
<evidence type="ECO:0000256" key="10">
    <source>
        <dbReference type="ARBA" id="ARBA00023204"/>
    </source>
</evidence>
<dbReference type="InterPro" id="IPR005160">
    <property type="entry name" value="Ku_C"/>
</dbReference>
<dbReference type="Gene3D" id="1.10.1600.10">
    <property type="match status" value="1"/>
</dbReference>
<dbReference type="GO" id="GO:0000723">
    <property type="term" value="P:telomere maintenance"/>
    <property type="evidence" value="ECO:0007669"/>
    <property type="project" value="InterPro"/>
</dbReference>
<dbReference type="GO" id="GO:0043564">
    <property type="term" value="C:Ku70:Ku80 complex"/>
    <property type="evidence" value="ECO:0007669"/>
    <property type="project" value="InterPro"/>
</dbReference>
<evidence type="ECO:0000256" key="1">
    <source>
        <dbReference type="ARBA" id="ARBA00004123"/>
    </source>
</evidence>
<dbReference type="InterPro" id="IPR003034">
    <property type="entry name" value="SAP_dom"/>
</dbReference>
<feature type="domain" description="SAP" evidence="13">
    <location>
        <begin position="634"/>
        <end position="668"/>
    </location>
</feature>
<comment type="similarity">
    <text evidence="2">Belongs to the ku70 family.</text>
</comment>
<dbReference type="SMART" id="SM00513">
    <property type="entry name" value="SAP"/>
    <property type="match status" value="1"/>
</dbReference>
<dbReference type="EMBL" id="JACMSC010000010">
    <property type="protein sequence ID" value="KAG6502686.1"/>
    <property type="molecule type" value="Genomic_DNA"/>
</dbReference>
<dbReference type="SUPFAM" id="SSF100939">
    <property type="entry name" value="SPOC domain-like"/>
    <property type="match status" value="1"/>
</dbReference>
<dbReference type="GO" id="GO:0006303">
    <property type="term" value="P:double-strand break repair via nonhomologous end joining"/>
    <property type="evidence" value="ECO:0007669"/>
    <property type="project" value="InterPro"/>
</dbReference>
<reference evidence="14 15" key="1">
    <citation type="submission" date="2020-08" db="EMBL/GenBank/DDBJ databases">
        <title>Plant Genome Project.</title>
        <authorList>
            <person name="Zhang R.-G."/>
        </authorList>
    </citation>
    <scope>NUCLEOTIDE SEQUENCE [LARGE SCALE GENOMIC DNA]</scope>
    <source>
        <tissue evidence="14">Rhizome</tissue>
    </source>
</reference>
<name>A0A8J5G983_ZINOF</name>
<keyword evidence="10" id="KW-0234">DNA repair</keyword>
<feature type="active site" description="Schiff-base intermediate with DNA; for 5'-deoxyribose-5-phosphate lyase activity" evidence="12">
    <location>
        <position position="54"/>
    </location>
</feature>
<keyword evidence="9" id="KW-0233">DNA recombination</keyword>
<dbReference type="SUPFAM" id="SSF68906">
    <property type="entry name" value="SAP domain"/>
    <property type="match status" value="1"/>
</dbReference>
<accession>A0A8J5G983</accession>
<keyword evidence="11" id="KW-0539">Nucleus</keyword>
<dbReference type="Pfam" id="PF03731">
    <property type="entry name" value="Ku_N"/>
    <property type="match status" value="2"/>
</dbReference>
<organism evidence="14 15">
    <name type="scientific">Zingiber officinale</name>
    <name type="common">Ginger</name>
    <name type="synonym">Amomum zingiber</name>
    <dbReference type="NCBI Taxonomy" id="94328"/>
    <lineage>
        <taxon>Eukaryota</taxon>
        <taxon>Viridiplantae</taxon>
        <taxon>Streptophyta</taxon>
        <taxon>Embryophyta</taxon>
        <taxon>Tracheophyta</taxon>
        <taxon>Spermatophyta</taxon>
        <taxon>Magnoliopsida</taxon>
        <taxon>Liliopsida</taxon>
        <taxon>Zingiberales</taxon>
        <taxon>Zingiberaceae</taxon>
        <taxon>Zingiber</taxon>
    </lineage>
</organism>
<dbReference type="PANTHER" id="PTHR12604:SF2">
    <property type="entry name" value="X-RAY REPAIR CROSS-COMPLEMENTING PROTEIN 6"/>
    <property type="match status" value="1"/>
</dbReference>
<dbReference type="GO" id="GO:0003678">
    <property type="term" value="F:DNA helicase activity"/>
    <property type="evidence" value="ECO:0007669"/>
    <property type="project" value="InterPro"/>
</dbReference>
<dbReference type="GO" id="GO:0003684">
    <property type="term" value="F:damaged DNA binding"/>
    <property type="evidence" value="ECO:0007669"/>
    <property type="project" value="InterPro"/>
</dbReference>
<dbReference type="GO" id="GO:0005524">
    <property type="term" value="F:ATP binding"/>
    <property type="evidence" value="ECO:0007669"/>
    <property type="project" value="UniProtKB-KW"/>
</dbReference>
<dbReference type="PANTHER" id="PTHR12604">
    <property type="entry name" value="KU AUTOANTIGEN DNA HELICASE"/>
    <property type="match status" value="1"/>
</dbReference>
<evidence type="ECO:0000256" key="12">
    <source>
        <dbReference type="PIRSR" id="PIRSR003033-1"/>
    </source>
</evidence>
<dbReference type="Gene3D" id="3.40.50.410">
    <property type="entry name" value="von Willebrand factor, type A domain"/>
    <property type="match status" value="1"/>
</dbReference>
<dbReference type="Pfam" id="PF02037">
    <property type="entry name" value="SAP"/>
    <property type="match status" value="1"/>
</dbReference>
<dbReference type="InterPro" id="IPR036465">
    <property type="entry name" value="vWFA_dom_sf"/>
</dbReference>
<dbReference type="SUPFAM" id="SSF53300">
    <property type="entry name" value="vWA-like"/>
    <property type="match status" value="1"/>
</dbReference>
<keyword evidence="5" id="KW-0378">Hydrolase</keyword>
<dbReference type="Pfam" id="PF03730">
    <property type="entry name" value="Ku_C"/>
    <property type="match status" value="1"/>
</dbReference>
<comment type="subcellular location">
    <subcellularLocation>
        <location evidence="1">Nucleus</location>
    </subcellularLocation>
</comment>
<dbReference type="Gene3D" id="1.10.720.30">
    <property type="entry name" value="SAP domain"/>
    <property type="match status" value="1"/>
</dbReference>
<evidence type="ECO:0000256" key="3">
    <source>
        <dbReference type="ARBA" id="ARBA00022741"/>
    </source>
</evidence>
<dbReference type="Pfam" id="PF02735">
    <property type="entry name" value="Ku"/>
    <property type="match status" value="1"/>
</dbReference>
<keyword evidence="4" id="KW-0227">DNA damage</keyword>
<dbReference type="InterPro" id="IPR006164">
    <property type="entry name" value="DNA_bd_Ku70/Ku80"/>
</dbReference>
<evidence type="ECO:0000256" key="2">
    <source>
        <dbReference type="ARBA" id="ARBA00005240"/>
    </source>
</evidence>
<keyword evidence="6" id="KW-0347">Helicase</keyword>
<dbReference type="CDD" id="cd01458">
    <property type="entry name" value="vWA_ku"/>
    <property type="match status" value="1"/>
</dbReference>
<keyword evidence="15" id="KW-1185">Reference proteome</keyword>
<evidence type="ECO:0000259" key="13">
    <source>
        <dbReference type="PROSITE" id="PS50800"/>
    </source>
</evidence>
<dbReference type="Gene3D" id="2.40.290.10">
    <property type="match status" value="1"/>
</dbReference>
<dbReference type="Proteomes" id="UP000734854">
    <property type="component" value="Unassembled WGS sequence"/>
</dbReference>
<dbReference type="PROSITE" id="PS50800">
    <property type="entry name" value="SAP"/>
    <property type="match status" value="1"/>
</dbReference>
<dbReference type="InterPro" id="IPR047087">
    <property type="entry name" value="KU70_core_dom"/>
</dbReference>
<dbReference type="GO" id="GO:0003690">
    <property type="term" value="F:double-stranded DNA binding"/>
    <property type="evidence" value="ECO:0007669"/>
    <property type="project" value="TreeGrafter"/>
</dbReference>
<dbReference type="FunFam" id="1.10.720.30:FF:000021">
    <property type="entry name" value="ATP-dependent DNA helicase 2 subunit KU70"/>
    <property type="match status" value="1"/>
</dbReference>
<keyword evidence="3" id="KW-0547">Nucleotide-binding</keyword>
<evidence type="ECO:0000256" key="6">
    <source>
        <dbReference type="ARBA" id="ARBA00022806"/>
    </source>
</evidence>
<dbReference type="InterPro" id="IPR006165">
    <property type="entry name" value="Ku70"/>
</dbReference>
<dbReference type="InterPro" id="IPR016194">
    <property type="entry name" value="SPOC-like_C_dom_sf"/>
</dbReference>
<proteinExistence type="inferred from homology"/>
<dbReference type="CDD" id="cd00788">
    <property type="entry name" value="KU70"/>
    <property type="match status" value="1"/>
</dbReference>
<evidence type="ECO:0000256" key="5">
    <source>
        <dbReference type="ARBA" id="ARBA00022801"/>
    </source>
</evidence>
<dbReference type="GO" id="GO:0016787">
    <property type="term" value="F:hydrolase activity"/>
    <property type="evidence" value="ECO:0007669"/>
    <property type="project" value="UniProtKB-KW"/>
</dbReference>
<evidence type="ECO:0000256" key="7">
    <source>
        <dbReference type="ARBA" id="ARBA00022840"/>
    </source>
</evidence>
<dbReference type="GO" id="GO:0006310">
    <property type="term" value="P:DNA recombination"/>
    <property type="evidence" value="ECO:0007669"/>
    <property type="project" value="UniProtKB-KW"/>
</dbReference>
<dbReference type="AlphaFoldDB" id="A0A8J5G983"/>
<keyword evidence="7" id="KW-0067">ATP-binding</keyword>
<dbReference type="InterPro" id="IPR005161">
    <property type="entry name" value="Ku_N"/>
</dbReference>
<dbReference type="FunFam" id="1.10.1600.10:FF:000003">
    <property type="entry name" value="ATP-dependent DNA helicase 2 subunit KU70"/>
    <property type="match status" value="1"/>
</dbReference>
<dbReference type="GO" id="GO:0042162">
    <property type="term" value="F:telomeric DNA binding"/>
    <property type="evidence" value="ECO:0007669"/>
    <property type="project" value="InterPro"/>
</dbReference>
<dbReference type="SMART" id="SM00559">
    <property type="entry name" value="Ku78"/>
    <property type="match status" value="1"/>
</dbReference>
<evidence type="ECO:0000256" key="8">
    <source>
        <dbReference type="ARBA" id="ARBA00023125"/>
    </source>
</evidence>
<evidence type="ECO:0000256" key="4">
    <source>
        <dbReference type="ARBA" id="ARBA00022763"/>
    </source>
</evidence>
<keyword evidence="8" id="KW-0238">DNA-binding</keyword>